<dbReference type="Proteomes" id="UP000053958">
    <property type="component" value="Unassembled WGS sequence"/>
</dbReference>
<comment type="caution">
    <text evidence="1">The sequence shown here is derived from an EMBL/GenBank/DDBJ whole genome shotgun (WGS) entry which is preliminary data.</text>
</comment>
<dbReference type="GeneID" id="25318910"/>
<accession>A0A0F4YP50</accession>
<sequence length="160" mass="18437">MDTPGFRENEKLNSDLDDGRISPVDLHCKNDQERDSDIIVNYQKICQAVETWIEDAMQDEVDYFHGIYCPNLAQELETHRLSELDLGPGASDWRLQELKTVETAHYFILSLVIWRRLFDILQRPYPLGVTKDELSELNVIKTSNERMSPLSAILPSLATD</sequence>
<evidence type="ECO:0000313" key="2">
    <source>
        <dbReference type="Proteomes" id="UP000053958"/>
    </source>
</evidence>
<proteinExistence type="predicted"/>
<dbReference type="RefSeq" id="XP_013326020.1">
    <property type="nucleotide sequence ID" value="XM_013470566.1"/>
</dbReference>
<dbReference type="OrthoDB" id="4755094at2759"/>
<dbReference type="AlphaFoldDB" id="A0A0F4YP50"/>
<evidence type="ECO:0000313" key="1">
    <source>
        <dbReference type="EMBL" id="KKA19408.1"/>
    </source>
</evidence>
<name>A0A0F4YP50_RASE3</name>
<keyword evidence="2" id="KW-1185">Reference proteome</keyword>
<organism evidence="1 2">
    <name type="scientific">Rasamsonia emersonii (strain ATCC 16479 / CBS 393.64 / IMI 116815)</name>
    <dbReference type="NCBI Taxonomy" id="1408163"/>
    <lineage>
        <taxon>Eukaryota</taxon>
        <taxon>Fungi</taxon>
        <taxon>Dikarya</taxon>
        <taxon>Ascomycota</taxon>
        <taxon>Pezizomycotina</taxon>
        <taxon>Eurotiomycetes</taxon>
        <taxon>Eurotiomycetidae</taxon>
        <taxon>Eurotiales</taxon>
        <taxon>Trichocomaceae</taxon>
        <taxon>Rasamsonia</taxon>
    </lineage>
</organism>
<gene>
    <name evidence="1" type="ORF">T310_6609</name>
</gene>
<reference evidence="1 2" key="1">
    <citation type="submission" date="2015-04" db="EMBL/GenBank/DDBJ databases">
        <authorList>
            <person name="Heijne W.H."/>
            <person name="Fedorova N.D."/>
            <person name="Nierman W.C."/>
            <person name="Vollebregt A.W."/>
            <person name="Zhao Z."/>
            <person name="Wu L."/>
            <person name="Kumar M."/>
            <person name="Stam H."/>
            <person name="van den Berg M.A."/>
            <person name="Pel H.J."/>
        </authorList>
    </citation>
    <scope>NUCLEOTIDE SEQUENCE [LARGE SCALE GENOMIC DNA]</scope>
    <source>
        <strain evidence="1 2">CBS 393.64</strain>
    </source>
</reference>
<dbReference type="EMBL" id="LASV01000351">
    <property type="protein sequence ID" value="KKA19408.1"/>
    <property type="molecule type" value="Genomic_DNA"/>
</dbReference>
<protein>
    <submittedName>
        <fullName evidence="1">Uncharacterized protein</fullName>
    </submittedName>
</protein>